<evidence type="ECO:0000313" key="9">
    <source>
        <dbReference type="EMBL" id="OXN00576.1"/>
    </source>
</evidence>
<dbReference type="InterPro" id="IPR045621">
    <property type="entry name" value="BPD_transp_1_N"/>
</dbReference>
<dbReference type="InterPro" id="IPR000515">
    <property type="entry name" value="MetI-like"/>
</dbReference>
<feature type="domain" description="ABC transmembrane type-1" evidence="8">
    <location>
        <begin position="99"/>
        <end position="299"/>
    </location>
</feature>
<dbReference type="RefSeq" id="WP_093960344.1">
    <property type="nucleotide sequence ID" value="NZ_NEWD01000014.1"/>
</dbReference>
<keyword evidence="6 7" id="KW-0472">Membrane</keyword>
<feature type="transmembrane region" description="Helical" evidence="7">
    <location>
        <begin position="236"/>
        <end position="260"/>
    </location>
</feature>
<dbReference type="GO" id="GO:0055085">
    <property type="term" value="P:transmembrane transport"/>
    <property type="evidence" value="ECO:0007669"/>
    <property type="project" value="InterPro"/>
</dbReference>
<feature type="transmembrane region" description="Helical" evidence="7">
    <location>
        <begin position="177"/>
        <end position="196"/>
    </location>
</feature>
<keyword evidence="2 7" id="KW-0813">Transport</keyword>
<evidence type="ECO:0000259" key="8">
    <source>
        <dbReference type="PROSITE" id="PS50928"/>
    </source>
</evidence>
<keyword evidence="4 7" id="KW-0812">Transmembrane</keyword>
<reference evidence="9 10" key="1">
    <citation type="submission" date="2017-05" db="EMBL/GenBank/DDBJ databases">
        <title>Bifidobacterium vansinderenii sp. nov.</title>
        <authorList>
            <person name="Lugli G.A."/>
            <person name="Duranti S."/>
            <person name="Mangifesta M."/>
        </authorList>
    </citation>
    <scope>NUCLEOTIDE SEQUENCE [LARGE SCALE GENOMIC DNA]</scope>
    <source>
        <strain evidence="9 10">Tam10B</strain>
    </source>
</reference>
<keyword evidence="10" id="KW-1185">Reference proteome</keyword>
<dbReference type="Pfam" id="PF19300">
    <property type="entry name" value="BPD_transp_1_N"/>
    <property type="match status" value="1"/>
</dbReference>
<feature type="transmembrane region" description="Helical" evidence="7">
    <location>
        <begin position="146"/>
        <end position="165"/>
    </location>
</feature>
<dbReference type="EMBL" id="NEWD01000014">
    <property type="protein sequence ID" value="OXN00576.1"/>
    <property type="molecule type" value="Genomic_DNA"/>
</dbReference>
<comment type="subcellular location">
    <subcellularLocation>
        <location evidence="1 7">Cell membrane</location>
        <topology evidence="1 7">Multi-pass membrane protein</topology>
    </subcellularLocation>
</comment>
<evidence type="ECO:0000256" key="1">
    <source>
        <dbReference type="ARBA" id="ARBA00004651"/>
    </source>
</evidence>
<evidence type="ECO:0000256" key="3">
    <source>
        <dbReference type="ARBA" id="ARBA00022475"/>
    </source>
</evidence>
<feature type="transmembrane region" description="Helical" evidence="7">
    <location>
        <begin position="280"/>
        <end position="306"/>
    </location>
</feature>
<evidence type="ECO:0000256" key="4">
    <source>
        <dbReference type="ARBA" id="ARBA00022692"/>
    </source>
</evidence>
<sequence length="314" mass="33493">MSGLKWLYIGKRLLLLIPTVWGCATLTFFLLKLTPGDPAVQALGPKASRQALAALRESWGLNDPLWRQYLRFLGDLCTGNLGTSYSAKAPVSELIATRLPVTLIIMVLAAVFAVLIALPLSVWVATSGSRVVTEFVRVLNAVAQGWPTFFLGAILLQIFAIQLGWFPIGSVSGGVDIAALVLPSFAVAVSIAPIIIRSLTQSLQDSVNSEYVNFGRAKGLSSHAVLFDYALRNGSISAVSVLGIQVGFLVGGTLVVENVFAVPGLGQLLMDSVMKRDLPVVQTLTVVFGIIVVLVYLITDLVYGALDPRAAKRG</sequence>
<dbReference type="PROSITE" id="PS50928">
    <property type="entry name" value="ABC_TM1"/>
    <property type="match status" value="1"/>
</dbReference>
<dbReference type="SUPFAM" id="SSF161098">
    <property type="entry name" value="MetI-like"/>
    <property type="match status" value="1"/>
</dbReference>
<feature type="transmembrane region" description="Helical" evidence="7">
    <location>
        <begin position="12"/>
        <end position="31"/>
    </location>
</feature>
<keyword evidence="3" id="KW-1003">Cell membrane</keyword>
<comment type="similarity">
    <text evidence="7">Belongs to the binding-protein-dependent transport system permease family.</text>
</comment>
<accession>A0A229VYE4</accession>
<evidence type="ECO:0000256" key="6">
    <source>
        <dbReference type="ARBA" id="ARBA00023136"/>
    </source>
</evidence>
<dbReference type="PANTHER" id="PTHR43163:SF6">
    <property type="entry name" value="DIPEPTIDE TRANSPORT SYSTEM PERMEASE PROTEIN DPPB-RELATED"/>
    <property type="match status" value="1"/>
</dbReference>
<protein>
    <submittedName>
        <fullName evidence="9">ABC transporter permease</fullName>
    </submittedName>
</protein>
<evidence type="ECO:0000256" key="7">
    <source>
        <dbReference type="RuleBase" id="RU363032"/>
    </source>
</evidence>
<dbReference type="CDD" id="cd06261">
    <property type="entry name" value="TM_PBP2"/>
    <property type="match status" value="1"/>
</dbReference>
<dbReference type="Proteomes" id="UP000215433">
    <property type="component" value="Unassembled WGS sequence"/>
</dbReference>
<dbReference type="AlphaFoldDB" id="A0A229VYE4"/>
<dbReference type="Gene3D" id="1.10.3720.10">
    <property type="entry name" value="MetI-like"/>
    <property type="match status" value="1"/>
</dbReference>
<evidence type="ECO:0000256" key="2">
    <source>
        <dbReference type="ARBA" id="ARBA00022448"/>
    </source>
</evidence>
<dbReference type="Pfam" id="PF00528">
    <property type="entry name" value="BPD_transp_1"/>
    <property type="match status" value="1"/>
</dbReference>
<dbReference type="OrthoDB" id="147639at2"/>
<keyword evidence="5 7" id="KW-1133">Transmembrane helix</keyword>
<evidence type="ECO:0000313" key="10">
    <source>
        <dbReference type="Proteomes" id="UP000215433"/>
    </source>
</evidence>
<dbReference type="PANTHER" id="PTHR43163">
    <property type="entry name" value="DIPEPTIDE TRANSPORT SYSTEM PERMEASE PROTEIN DPPB-RELATED"/>
    <property type="match status" value="1"/>
</dbReference>
<evidence type="ECO:0000256" key="5">
    <source>
        <dbReference type="ARBA" id="ARBA00022989"/>
    </source>
</evidence>
<dbReference type="InterPro" id="IPR035906">
    <property type="entry name" value="MetI-like_sf"/>
</dbReference>
<name>A0A229VYE4_9BIFI</name>
<comment type="caution">
    <text evidence="9">The sequence shown here is derived from an EMBL/GenBank/DDBJ whole genome shotgun (WGS) entry which is preliminary data.</text>
</comment>
<gene>
    <name evidence="9" type="ORF">Tam10B_1183</name>
</gene>
<dbReference type="GO" id="GO:0005886">
    <property type="term" value="C:plasma membrane"/>
    <property type="evidence" value="ECO:0007669"/>
    <property type="project" value="UniProtKB-SubCell"/>
</dbReference>
<organism evidence="9 10">
    <name type="scientific">Bifidobacterium vansinderenii</name>
    <dbReference type="NCBI Taxonomy" id="1984871"/>
    <lineage>
        <taxon>Bacteria</taxon>
        <taxon>Bacillati</taxon>
        <taxon>Actinomycetota</taxon>
        <taxon>Actinomycetes</taxon>
        <taxon>Bifidobacteriales</taxon>
        <taxon>Bifidobacteriaceae</taxon>
        <taxon>Bifidobacterium</taxon>
    </lineage>
</organism>
<proteinExistence type="inferred from homology"/>
<feature type="transmembrane region" description="Helical" evidence="7">
    <location>
        <begin position="101"/>
        <end position="125"/>
    </location>
</feature>